<dbReference type="InterPro" id="IPR005706">
    <property type="entry name" value="Ribosomal_uS2_bac/mit/plastid"/>
</dbReference>
<protein>
    <recommendedName>
        <fullName evidence="4">Small ribosomal subunit protein uS2c</fullName>
    </recommendedName>
</protein>
<keyword evidence="7" id="KW-0934">Plastid</keyword>
<dbReference type="GO" id="GO:0005763">
    <property type="term" value="C:mitochondrial small ribosomal subunit"/>
    <property type="evidence" value="ECO:0007669"/>
    <property type="project" value="TreeGrafter"/>
</dbReference>
<dbReference type="InterPro" id="IPR001865">
    <property type="entry name" value="Ribosomal_uS2"/>
</dbReference>
<keyword evidence="2 4" id="KW-0689">Ribosomal protein</keyword>
<name>A0A097KQK6_9CHLO</name>
<evidence type="ECO:0000256" key="5">
    <source>
        <dbReference type="RuleBase" id="RU003631"/>
    </source>
</evidence>
<dbReference type="PRINTS" id="PR00395">
    <property type="entry name" value="RIBOSOMALS2"/>
</dbReference>
<evidence type="ECO:0000313" key="7">
    <source>
        <dbReference type="EMBL" id="AIT95450.1"/>
    </source>
</evidence>
<geneLocation type="chloroplast" evidence="7"/>
<dbReference type="EMBL" id="KM462885">
    <property type="protein sequence ID" value="AIT95450.1"/>
    <property type="molecule type" value="Genomic_DNA"/>
</dbReference>
<evidence type="ECO:0000256" key="3">
    <source>
        <dbReference type="ARBA" id="ARBA00023274"/>
    </source>
</evidence>
<dbReference type="GO" id="GO:0003735">
    <property type="term" value="F:structural constituent of ribosome"/>
    <property type="evidence" value="ECO:0007669"/>
    <property type="project" value="InterPro"/>
</dbReference>
<dbReference type="GO" id="GO:0006412">
    <property type="term" value="P:translation"/>
    <property type="evidence" value="ECO:0007669"/>
    <property type="project" value="UniProtKB-UniRule"/>
</dbReference>
<dbReference type="Pfam" id="PF00318">
    <property type="entry name" value="Ribosomal_S2"/>
    <property type="match status" value="1"/>
</dbReference>
<dbReference type="RefSeq" id="YP_009106633.1">
    <property type="nucleotide sequence ID" value="NC_025546.1"/>
</dbReference>
<accession>A0A097KQK6</accession>
<keyword evidence="7" id="KW-0150">Chloroplast</keyword>
<dbReference type="GeneID" id="22160960"/>
<gene>
    <name evidence="4 7" type="primary">rps2</name>
</gene>
<comment type="subcellular location">
    <subcellularLocation>
        <location evidence="4">Plastid</location>
        <location evidence="4">Chloroplast</location>
    </subcellularLocation>
</comment>
<dbReference type="PANTHER" id="PTHR12534">
    <property type="entry name" value="30S RIBOSOMAL PROTEIN S2 PROKARYOTIC AND ORGANELLAR"/>
    <property type="match status" value="1"/>
</dbReference>
<evidence type="ECO:0000256" key="4">
    <source>
        <dbReference type="HAMAP-Rule" id="MF_00291"/>
    </source>
</evidence>
<sequence length="276" mass="31685">MSQKLTLEDMIKSGMHFGHFTHEWNPRMAPYIYGEKNGRHILDLVKTHYLLKQVLVFIENSAAQGKTFLFVGTKKQAAPLIAKTALACNSFYVNQRWLGGMLTNWRTMQKSLRKLYNYRQAEERGDWNFLKKQEIARKKREKQRLEKYLTGLENMSKLPGVVIIIGQPQEIHAVRECRQLGIPTITLLDSNCDPTLADWFIPANDDSVSALRVLLNLFEKSILVGQRHYSEYESMKIAKQNAKQSARRKTSSRPIGKKASKSRSGRSTVLVSKVTK</sequence>
<evidence type="ECO:0000256" key="2">
    <source>
        <dbReference type="ARBA" id="ARBA00022980"/>
    </source>
</evidence>
<organism evidence="7">
    <name type="scientific">Dicloster acuatus</name>
    <dbReference type="NCBI Taxonomy" id="91190"/>
    <lineage>
        <taxon>Eukaryota</taxon>
        <taxon>Viridiplantae</taxon>
        <taxon>Chlorophyta</taxon>
        <taxon>core chlorophytes</taxon>
        <taxon>Trebouxiophyceae</taxon>
        <taxon>Chlorellales</taxon>
        <taxon>Chlorellaceae</taxon>
        <taxon>Dicloster</taxon>
    </lineage>
</organism>
<evidence type="ECO:0000256" key="6">
    <source>
        <dbReference type="SAM" id="MobiDB-lite"/>
    </source>
</evidence>
<comment type="similarity">
    <text evidence="1 4 5">Belongs to the universal ribosomal protein uS2 family.</text>
</comment>
<feature type="compositionally biased region" description="Basic residues" evidence="6">
    <location>
        <begin position="245"/>
        <end position="264"/>
    </location>
</feature>
<evidence type="ECO:0000256" key="1">
    <source>
        <dbReference type="ARBA" id="ARBA00006242"/>
    </source>
</evidence>
<dbReference type="GO" id="GO:0009507">
    <property type="term" value="C:chloroplast"/>
    <property type="evidence" value="ECO:0007669"/>
    <property type="project" value="UniProtKB-SubCell"/>
</dbReference>
<dbReference type="PANTHER" id="PTHR12534:SF0">
    <property type="entry name" value="SMALL RIBOSOMAL SUBUNIT PROTEIN US2M"/>
    <property type="match status" value="1"/>
</dbReference>
<dbReference type="PROSITE" id="PS00963">
    <property type="entry name" value="RIBOSOMAL_S2_2"/>
    <property type="match status" value="1"/>
</dbReference>
<proteinExistence type="inferred from homology"/>
<dbReference type="Gene3D" id="3.40.50.10490">
    <property type="entry name" value="Glucose-6-phosphate isomerase like protein, domain 1"/>
    <property type="match status" value="1"/>
</dbReference>
<dbReference type="AlphaFoldDB" id="A0A097KQK6"/>
<dbReference type="HAMAP" id="MF_00291_B">
    <property type="entry name" value="Ribosomal_uS2_B"/>
    <property type="match status" value="1"/>
</dbReference>
<dbReference type="CDD" id="cd01425">
    <property type="entry name" value="RPS2"/>
    <property type="match status" value="1"/>
</dbReference>
<dbReference type="InterPro" id="IPR023591">
    <property type="entry name" value="Ribosomal_uS2_flav_dom_sf"/>
</dbReference>
<dbReference type="NCBIfam" id="TIGR01011">
    <property type="entry name" value="rpsB_bact"/>
    <property type="match status" value="1"/>
</dbReference>
<keyword evidence="3 4" id="KW-0687">Ribonucleoprotein</keyword>
<dbReference type="Gene3D" id="1.10.287.610">
    <property type="entry name" value="Helix hairpin bin"/>
    <property type="match status" value="1"/>
</dbReference>
<feature type="region of interest" description="Disordered" evidence="6">
    <location>
        <begin position="240"/>
        <end position="276"/>
    </location>
</feature>
<dbReference type="SUPFAM" id="SSF52313">
    <property type="entry name" value="Ribosomal protein S2"/>
    <property type="match status" value="1"/>
</dbReference>
<reference evidence="7" key="1">
    <citation type="journal article" date="2014" name="BMC Evol. Biol.">
        <title>Chloroplast phylogenomic analysis resolves deep-level relationships within the green algal class Trebouxiophyceae.</title>
        <authorList>
            <person name="Lemieux C."/>
            <person name="Otis C."/>
            <person name="Turmel M."/>
        </authorList>
    </citation>
    <scope>NUCLEOTIDE SEQUENCE</scope>
</reference>
<dbReference type="InterPro" id="IPR018130">
    <property type="entry name" value="Ribosomal_uS2_CS"/>
</dbReference>